<evidence type="ECO:0000313" key="3">
    <source>
        <dbReference type="Proteomes" id="UP000691718"/>
    </source>
</evidence>
<name>A0A8S3X6F7_PARAO</name>
<feature type="chain" id="PRO_5045017582" evidence="1">
    <location>
        <begin position="19"/>
        <end position="211"/>
    </location>
</feature>
<dbReference type="PIRSF" id="PIRSF036893">
    <property type="entry name" value="Lipocalin_ApoD"/>
    <property type="match status" value="1"/>
</dbReference>
<protein>
    <submittedName>
        <fullName evidence="2">(apollo) hypothetical protein</fullName>
    </submittedName>
</protein>
<comment type="similarity">
    <text evidence="1">Belongs to the calycin superfamily. Lipocalin family.</text>
</comment>
<dbReference type="CDD" id="cd00301">
    <property type="entry name" value="lipocalin_FABP"/>
    <property type="match status" value="1"/>
</dbReference>
<reference evidence="2" key="1">
    <citation type="submission" date="2021-04" db="EMBL/GenBank/DDBJ databases">
        <authorList>
            <person name="Tunstrom K."/>
        </authorList>
    </citation>
    <scope>NUCLEOTIDE SEQUENCE</scope>
</reference>
<proteinExistence type="inferred from homology"/>
<dbReference type="Proteomes" id="UP000691718">
    <property type="component" value="Unassembled WGS sequence"/>
</dbReference>
<keyword evidence="3" id="KW-1185">Reference proteome</keyword>
<evidence type="ECO:0000256" key="1">
    <source>
        <dbReference type="PIRNR" id="PIRNR036893"/>
    </source>
</evidence>
<dbReference type="AlphaFoldDB" id="A0A8S3X6F7"/>
<gene>
    <name evidence="2" type="ORF">PAPOLLO_LOCUS14514</name>
</gene>
<accession>A0A8S3X6F7</accession>
<organism evidence="2 3">
    <name type="scientific">Parnassius apollo</name>
    <name type="common">Apollo butterfly</name>
    <name type="synonym">Papilio apollo</name>
    <dbReference type="NCBI Taxonomy" id="110799"/>
    <lineage>
        <taxon>Eukaryota</taxon>
        <taxon>Metazoa</taxon>
        <taxon>Ecdysozoa</taxon>
        <taxon>Arthropoda</taxon>
        <taxon>Hexapoda</taxon>
        <taxon>Insecta</taxon>
        <taxon>Pterygota</taxon>
        <taxon>Neoptera</taxon>
        <taxon>Endopterygota</taxon>
        <taxon>Lepidoptera</taxon>
        <taxon>Glossata</taxon>
        <taxon>Ditrysia</taxon>
        <taxon>Papilionoidea</taxon>
        <taxon>Papilionidae</taxon>
        <taxon>Parnassiinae</taxon>
        <taxon>Parnassini</taxon>
        <taxon>Parnassius</taxon>
        <taxon>Parnassius</taxon>
    </lineage>
</organism>
<keyword evidence="1" id="KW-0732">Signal</keyword>
<comment type="caution">
    <text evidence="2">The sequence shown here is derived from an EMBL/GenBank/DDBJ whole genome shotgun (WGS) entry which is preliminary data.</text>
</comment>
<sequence length="211" mass="23529">MLFHYITVFLFTLSVKCAEQNANCPIISSRELDLKALDGKWYVAAVATDLDIQGDCAMVLFNHKTDNTTDVSISWISNNTISYYNGSVALTVDSNNTGDLLMVTHTDQKTEKYSFLDVDYEHYAVIFACYNSIDGMNSTYEIWKLTRTPHIKDTDAVKMDQAIATYGLQGAPFIYFNNTENTCKVSGGAYLNPSSLIMASAAAVTLLRRLY</sequence>
<evidence type="ECO:0000313" key="2">
    <source>
        <dbReference type="EMBL" id="CAG5005048.1"/>
    </source>
</evidence>
<dbReference type="InterPro" id="IPR022271">
    <property type="entry name" value="Lipocalin_ApoD"/>
</dbReference>
<feature type="signal peptide" evidence="1">
    <location>
        <begin position="1"/>
        <end position="18"/>
    </location>
</feature>
<dbReference type="OrthoDB" id="6601560at2759"/>
<dbReference type="EMBL" id="CAJQZP010000975">
    <property type="protein sequence ID" value="CAG5005048.1"/>
    <property type="molecule type" value="Genomic_DNA"/>
</dbReference>